<dbReference type="Proteomes" id="UP000053555">
    <property type="component" value="Unassembled WGS sequence"/>
</dbReference>
<protein>
    <submittedName>
        <fullName evidence="1">Uncharacterized protein</fullName>
    </submittedName>
</protein>
<evidence type="ECO:0000313" key="1">
    <source>
        <dbReference type="EMBL" id="KHN15523.1"/>
    </source>
</evidence>
<organism evidence="1">
    <name type="scientific">Glycine soja</name>
    <name type="common">Wild soybean</name>
    <dbReference type="NCBI Taxonomy" id="3848"/>
    <lineage>
        <taxon>Eukaryota</taxon>
        <taxon>Viridiplantae</taxon>
        <taxon>Streptophyta</taxon>
        <taxon>Embryophyta</taxon>
        <taxon>Tracheophyta</taxon>
        <taxon>Spermatophyta</taxon>
        <taxon>Magnoliopsida</taxon>
        <taxon>eudicotyledons</taxon>
        <taxon>Gunneridae</taxon>
        <taxon>Pentapetalae</taxon>
        <taxon>rosids</taxon>
        <taxon>fabids</taxon>
        <taxon>Fabales</taxon>
        <taxon>Fabaceae</taxon>
        <taxon>Papilionoideae</taxon>
        <taxon>50 kb inversion clade</taxon>
        <taxon>NPAAA clade</taxon>
        <taxon>indigoferoid/millettioid clade</taxon>
        <taxon>Phaseoleae</taxon>
        <taxon>Glycine</taxon>
        <taxon>Glycine subgen. Soja</taxon>
    </lineage>
</organism>
<sequence length="86" mass="8628">MSTPVILIPILVSDGVPKGLPVGIDSVGDLGELVQHGVLAAAFGAGTAVVGGGRGEAAIGGLRWEREEQGRPLCGERNGKLLASGR</sequence>
<accession>A0A0B2Q627</accession>
<gene>
    <name evidence="1" type="ORF">glysoja_046182</name>
</gene>
<dbReference type="EMBL" id="KN660878">
    <property type="protein sequence ID" value="KHN15523.1"/>
    <property type="molecule type" value="Genomic_DNA"/>
</dbReference>
<reference evidence="1" key="1">
    <citation type="submission" date="2014-07" db="EMBL/GenBank/DDBJ databases">
        <title>Identification of a novel salt tolerance gene in wild soybean by whole-genome sequencing.</title>
        <authorList>
            <person name="Lam H.-M."/>
            <person name="Qi X."/>
            <person name="Li M.-W."/>
            <person name="Liu X."/>
            <person name="Xie M."/>
            <person name="Ni M."/>
            <person name="Xu X."/>
        </authorList>
    </citation>
    <scope>NUCLEOTIDE SEQUENCE [LARGE SCALE GENOMIC DNA]</scope>
    <source>
        <tissue evidence="1">Root</tissue>
    </source>
</reference>
<name>A0A0B2Q627_GLYSO</name>
<dbReference type="AlphaFoldDB" id="A0A0B2Q627"/>
<proteinExistence type="predicted"/>